<proteinExistence type="predicted"/>
<evidence type="ECO:0000256" key="1">
    <source>
        <dbReference type="SAM" id="Phobius"/>
    </source>
</evidence>
<accession>A0ABS6VUI9</accession>
<keyword evidence="1" id="KW-1133">Transmembrane helix</keyword>
<comment type="caution">
    <text evidence="3">The sequence shown here is derived from an EMBL/GenBank/DDBJ whole genome shotgun (WGS) entry which is preliminary data.</text>
</comment>
<gene>
    <name evidence="3" type="ORF">KXJ70_14460</name>
</gene>
<dbReference type="RefSeq" id="WP_219044207.1">
    <property type="nucleotide sequence ID" value="NZ_JAHWDQ010000003.1"/>
</dbReference>
<feature type="domain" description="Fatty acid hydroxylase" evidence="2">
    <location>
        <begin position="60"/>
        <end position="203"/>
    </location>
</feature>
<evidence type="ECO:0000313" key="4">
    <source>
        <dbReference type="Proteomes" id="UP001166291"/>
    </source>
</evidence>
<evidence type="ECO:0000259" key="2">
    <source>
        <dbReference type="Pfam" id="PF04116"/>
    </source>
</evidence>
<dbReference type="InterPro" id="IPR006694">
    <property type="entry name" value="Fatty_acid_hydroxylase"/>
</dbReference>
<keyword evidence="1" id="KW-0812">Transmembrane</keyword>
<organism evidence="3 4">
    <name type="scientific">Zhongshania aquimaris</name>
    <dbReference type="NCBI Taxonomy" id="2857107"/>
    <lineage>
        <taxon>Bacteria</taxon>
        <taxon>Pseudomonadati</taxon>
        <taxon>Pseudomonadota</taxon>
        <taxon>Gammaproteobacteria</taxon>
        <taxon>Cellvibrionales</taxon>
        <taxon>Spongiibacteraceae</taxon>
        <taxon>Zhongshania</taxon>
    </lineage>
</organism>
<sequence length="224" mass="25950">MSIDSDFSYTPIPIPTTLGETLRGLFSHASTVILASLAVGLIVTRIIMGNWTSADLIGPLLILCFWPFQEWLIHVHLLHYKPRKIFGKVRDFPLANKHRQHHKTPNDLSDITIKWQVYPIVVPVLFALNFLIYPSPELAVGALATFFTLAFNYEWSHYLAHVNWQPPLEYYRRRQRQHRLHHFRHEQMWWGVSMGLADTVLGTSPEPHEVQRSPTINNVHGLFS</sequence>
<reference evidence="3" key="1">
    <citation type="submission" date="2021-07" db="EMBL/GenBank/DDBJ databases">
        <title>Zhongshania sp. CAU 1632 isolated from seawater.</title>
        <authorList>
            <person name="Kim W."/>
        </authorList>
    </citation>
    <scope>NUCLEOTIDE SEQUENCE</scope>
    <source>
        <strain evidence="3">CAU 1632</strain>
    </source>
</reference>
<dbReference type="EMBL" id="JAHWDQ010000003">
    <property type="protein sequence ID" value="MBW2941994.1"/>
    <property type="molecule type" value="Genomic_DNA"/>
</dbReference>
<feature type="transmembrane region" description="Helical" evidence="1">
    <location>
        <begin position="25"/>
        <end position="48"/>
    </location>
</feature>
<keyword evidence="1" id="KW-0472">Membrane</keyword>
<dbReference type="Pfam" id="PF04116">
    <property type="entry name" value="FA_hydroxylase"/>
    <property type="match status" value="1"/>
</dbReference>
<name>A0ABS6VUI9_9GAMM</name>
<feature type="transmembrane region" description="Helical" evidence="1">
    <location>
        <begin position="60"/>
        <end position="80"/>
    </location>
</feature>
<protein>
    <submittedName>
        <fullName evidence="3">Sterol desaturase family protein</fullName>
    </submittedName>
</protein>
<keyword evidence="4" id="KW-1185">Reference proteome</keyword>
<dbReference type="Proteomes" id="UP001166291">
    <property type="component" value="Unassembled WGS sequence"/>
</dbReference>
<evidence type="ECO:0000313" key="3">
    <source>
        <dbReference type="EMBL" id="MBW2941994.1"/>
    </source>
</evidence>